<gene>
    <name evidence="2" type="ORF">Goari_022762</name>
</gene>
<dbReference type="Proteomes" id="UP000593577">
    <property type="component" value="Unassembled WGS sequence"/>
</dbReference>
<name>A0A7J8YPP7_GOSAI</name>
<proteinExistence type="predicted"/>
<accession>A0A7J8YPP7</accession>
<feature type="region of interest" description="Disordered" evidence="1">
    <location>
        <begin position="1"/>
        <end position="22"/>
    </location>
</feature>
<dbReference type="EMBL" id="JABFAA010302323">
    <property type="protein sequence ID" value="MBA0701578.1"/>
    <property type="molecule type" value="Genomic_DNA"/>
</dbReference>
<keyword evidence="3" id="KW-1185">Reference proteome</keyword>
<comment type="caution">
    <text evidence="2">The sequence shown here is derived from an EMBL/GenBank/DDBJ whole genome shotgun (WGS) entry which is preliminary data.</text>
</comment>
<protein>
    <submittedName>
        <fullName evidence="2">Uncharacterized protein</fullName>
    </submittedName>
</protein>
<evidence type="ECO:0000313" key="3">
    <source>
        <dbReference type="Proteomes" id="UP000593577"/>
    </source>
</evidence>
<sequence length="22" mass="2304">MNGGLGGSMIISPSQVRERVSQ</sequence>
<reference evidence="2 3" key="1">
    <citation type="journal article" date="2019" name="Genome Biol. Evol.">
        <title>Insights into the evolution of the New World diploid cottons (Gossypium, subgenus Houzingenia) based on genome sequencing.</title>
        <authorList>
            <person name="Grover C.E."/>
            <person name="Arick M.A. 2nd"/>
            <person name="Thrash A."/>
            <person name="Conover J.L."/>
            <person name="Sanders W.S."/>
            <person name="Peterson D.G."/>
            <person name="Frelichowski J.E."/>
            <person name="Scheffler J.A."/>
            <person name="Scheffler B.E."/>
            <person name="Wendel J.F."/>
        </authorList>
    </citation>
    <scope>NUCLEOTIDE SEQUENCE [LARGE SCALE GENOMIC DNA]</scope>
    <source>
        <strain evidence="2">185</strain>
        <tissue evidence="2">Leaf</tissue>
    </source>
</reference>
<organism evidence="2 3">
    <name type="scientific">Gossypium aridum</name>
    <name type="common">American cotton</name>
    <name type="synonym">Erioxylum aridum</name>
    <dbReference type="NCBI Taxonomy" id="34290"/>
    <lineage>
        <taxon>Eukaryota</taxon>
        <taxon>Viridiplantae</taxon>
        <taxon>Streptophyta</taxon>
        <taxon>Embryophyta</taxon>
        <taxon>Tracheophyta</taxon>
        <taxon>Spermatophyta</taxon>
        <taxon>Magnoliopsida</taxon>
        <taxon>eudicotyledons</taxon>
        <taxon>Gunneridae</taxon>
        <taxon>Pentapetalae</taxon>
        <taxon>rosids</taxon>
        <taxon>malvids</taxon>
        <taxon>Malvales</taxon>
        <taxon>Malvaceae</taxon>
        <taxon>Malvoideae</taxon>
        <taxon>Gossypium</taxon>
    </lineage>
</organism>
<dbReference type="AlphaFoldDB" id="A0A7J8YPP7"/>
<evidence type="ECO:0000313" key="2">
    <source>
        <dbReference type="EMBL" id="MBA0701578.1"/>
    </source>
</evidence>
<evidence type="ECO:0000256" key="1">
    <source>
        <dbReference type="SAM" id="MobiDB-lite"/>
    </source>
</evidence>